<name>A0A0G1B8S3_9BACT</name>
<evidence type="ECO:0000259" key="17">
    <source>
        <dbReference type="PROSITE" id="PS51196"/>
    </source>
</evidence>
<evidence type="ECO:0000256" key="9">
    <source>
        <dbReference type="ARBA" id="ARBA00022833"/>
    </source>
</evidence>
<keyword evidence="6" id="KW-0963">Cytoplasm</keyword>
<comment type="subcellular location">
    <subcellularLocation>
        <location evidence="2">Membrane</location>
        <topology evidence="2">Peripheral membrane protein</topology>
    </subcellularLocation>
</comment>
<evidence type="ECO:0000256" key="5">
    <source>
        <dbReference type="ARBA" id="ARBA00022475"/>
    </source>
</evidence>
<reference evidence="18 19" key="1">
    <citation type="journal article" date="2015" name="Nature">
        <title>rRNA introns, odd ribosomes, and small enigmatic genomes across a large radiation of phyla.</title>
        <authorList>
            <person name="Brown C.T."/>
            <person name="Hug L.A."/>
            <person name="Thomas B.C."/>
            <person name="Sharon I."/>
            <person name="Castelle C.J."/>
            <person name="Singh A."/>
            <person name="Wilkins M.J."/>
            <person name="Williams K.H."/>
            <person name="Banfield J.F."/>
        </authorList>
    </citation>
    <scope>NUCLEOTIDE SEQUENCE [LARGE SCALE GENOMIC DNA]</scope>
</reference>
<comment type="caution">
    <text evidence="18">The sequence shown here is derived from an EMBL/GenBank/DDBJ whole genome shotgun (WGS) entry which is preliminary data.</text>
</comment>
<evidence type="ECO:0000313" key="18">
    <source>
        <dbReference type="EMBL" id="KKS69657.1"/>
    </source>
</evidence>
<feature type="compositionally biased region" description="Polar residues" evidence="15">
    <location>
        <begin position="395"/>
        <end position="408"/>
    </location>
</feature>
<dbReference type="PANTHER" id="PTHR30612:SF0">
    <property type="entry name" value="CHLOROPLAST PROTEIN-TRANSPORTING ATPASE"/>
    <property type="match status" value="1"/>
</dbReference>
<dbReference type="Pfam" id="PF02810">
    <property type="entry name" value="SEC-C"/>
    <property type="match status" value="1"/>
</dbReference>
<evidence type="ECO:0000313" key="19">
    <source>
        <dbReference type="Proteomes" id="UP000034785"/>
    </source>
</evidence>
<evidence type="ECO:0000256" key="10">
    <source>
        <dbReference type="ARBA" id="ARBA00022840"/>
    </source>
</evidence>
<dbReference type="Pfam" id="PF21090">
    <property type="entry name" value="P-loop_SecA"/>
    <property type="match status" value="2"/>
</dbReference>
<dbReference type="PROSITE" id="PS51194">
    <property type="entry name" value="HELICASE_CTER"/>
    <property type="match status" value="1"/>
</dbReference>
<proteinExistence type="inferred from homology"/>
<dbReference type="PROSITE" id="PS01312">
    <property type="entry name" value="SECA"/>
    <property type="match status" value="1"/>
</dbReference>
<dbReference type="InterPro" id="IPR044722">
    <property type="entry name" value="SecA_SF2_C"/>
</dbReference>
<comment type="similarity">
    <text evidence="3">Belongs to the SecA family.</text>
</comment>
<dbReference type="PANTHER" id="PTHR30612">
    <property type="entry name" value="SECA INNER MEMBRANE COMPONENT OF SEC PROTEIN SECRETION SYSTEM"/>
    <property type="match status" value="1"/>
</dbReference>
<accession>A0A0G1B8S3</accession>
<dbReference type="GO" id="GO:0046872">
    <property type="term" value="F:metal ion binding"/>
    <property type="evidence" value="ECO:0007669"/>
    <property type="project" value="UniProtKB-KW"/>
</dbReference>
<evidence type="ECO:0000256" key="13">
    <source>
        <dbReference type="ARBA" id="ARBA00023010"/>
    </source>
</evidence>
<dbReference type="GO" id="GO:0006886">
    <property type="term" value="P:intracellular protein transport"/>
    <property type="evidence" value="ECO:0007669"/>
    <property type="project" value="InterPro"/>
</dbReference>
<comment type="cofactor">
    <cofactor evidence="1">
        <name>Zn(2+)</name>
        <dbReference type="ChEBI" id="CHEBI:29105"/>
    </cofactor>
</comment>
<dbReference type="Gene3D" id="1.10.3060.10">
    <property type="entry name" value="Helical scaffold and wing domains of SecA"/>
    <property type="match status" value="1"/>
</dbReference>
<dbReference type="Pfam" id="PF07516">
    <property type="entry name" value="SecA_SW"/>
    <property type="match status" value="1"/>
</dbReference>
<dbReference type="InterPro" id="IPR000185">
    <property type="entry name" value="SecA"/>
</dbReference>
<evidence type="ECO:0000256" key="12">
    <source>
        <dbReference type="ARBA" id="ARBA00022967"/>
    </source>
</evidence>
<keyword evidence="4" id="KW-0813">Transport</keyword>
<evidence type="ECO:0000256" key="3">
    <source>
        <dbReference type="ARBA" id="ARBA00007650"/>
    </source>
</evidence>
<keyword evidence="10" id="KW-0067">ATP-binding</keyword>
<keyword evidence="8" id="KW-0547">Nucleotide-binding</keyword>
<feature type="non-terminal residue" evidence="18">
    <location>
        <position position="1"/>
    </location>
</feature>
<dbReference type="FunFam" id="3.40.50.300:FF:000429">
    <property type="entry name" value="Preprotein translocase subunit SecA"/>
    <property type="match status" value="1"/>
</dbReference>
<dbReference type="InterPro" id="IPR027417">
    <property type="entry name" value="P-loop_NTPase"/>
</dbReference>
<dbReference type="Gene3D" id="3.40.50.300">
    <property type="entry name" value="P-loop containing nucleotide triphosphate hydrolases"/>
    <property type="match status" value="2"/>
</dbReference>
<gene>
    <name evidence="18" type="ORF">UV41_C0048G0008</name>
</gene>
<evidence type="ECO:0000256" key="4">
    <source>
        <dbReference type="ARBA" id="ARBA00022448"/>
    </source>
</evidence>
<evidence type="ECO:0000256" key="14">
    <source>
        <dbReference type="ARBA" id="ARBA00023136"/>
    </source>
</evidence>
<dbReference type="GO" id="GO:0031522">
    <property type="term" value="C:cell envelope Sec protein transport complex"/>
    <property type="evidence" value="ECO:0007669"/>
    <property type="project" value="TreeGrafter"/>
</dbReference>
<dbReference type="Gene3D" id="3.10.450.50">
    <property type="match status" value="1"/>
</dbReference>
<dbReference type="InterPro" id="IPR036266">
    <property type="entry name" value="SecA_Wing/Scaffold_sf"/>
</dbReference>
<dbReference type="InterPro" id="IPR014018">
    <property type="entry name" value="SecA_motor_DEAD"/>
</dbReference>
<keyword evidence="7" id="KW-0479">Metal-binding</keyword>
<dbReference type="GO" id="GO:0005524">
    <property type="term" value="F:ATP binding"/>
    <property type="evidence" value="ECO:0007669"/>
    <property type="project" value="UniProtKB-KW"/>
</dbReference>
<feature type="domain" description="Helicase C-terminal" evidence="16">
    <location>
        <begin position="1"/>
        <end position="122"/>
    </location>
</feature>
<evidence type="ECO:0000256" key="2">
    <source>
        <dbReference type="ARBA" id="ARBA00004170"/>
    </source>
</evidence>
<organism evidence="18 19">
    <name type="scientific">Candidatus Daviesbacteria bacterium GW2011_GWA2_42_7</name>
    <dbReference type="NCBI Taxonomy" id="1618425"/>
    <lineage>
        <taxon>Bacteria</taxon>
        <taxon>Candidatus Daviesiibacteriota</taxon>
    </lineage>
</organism>
<evidence type="ECO:0000256" key="11">
    <source>
        <dbReference type="ARBA" id="ARBA00022927"/>
    </source>
</evidence>
<protein>
    <submittedName>
        <fullName evidence="18">Protein translocase subunit SecA</fullName>
    </submittedName>
</protein>
<dbReference type="EMBL" id="LCEJ01000048">
    <property type="protein sequence ID" value="KKS69657.1"/>
    <property type="molecule type" value="Genomic_DNA"/>
</dbReference>
<dbReference type="Proteomes" id="UP000034785">
    <property type="component" value="Unassembled WGS sequence"/>
</dbReference>
<evidence type="ECO:0000256" key="15">
    <source>
        <dbReference type="SAM" id="MobiDB-lite"/>
    </source>
</evidence>
<keyword evidence="11" id="KW-0653">Protein transport</keyword>
<keyword evidence="12" id="KW-1278">Translocase</keyword>
<dbReference type="GO" id="GO:0006605">
    <property type="term" value="P:protein targeting"/>
    <property type="evidence" value="ECO:0007669"/>
    <property type="project" value="InterPro"/>
</dbReference>
<dbReference type="GO" id="GO:0017038">
    <property type="term" value="P:protein import"/>
    <property type="evidence" value="ECO:0007669"/>
    <property type="project" value="InterPro"/>
</dbReference>
<evidence type="ECO:0000256" key="8">
    <source>
        <dbReference type="ARBA" id="ARBA00022741"/>
    </source>
</evidence>
<keyword evidence="5" id="KW-1003">Cell membrane</keyword>
<sequence length="432" mass="47690">KKAGEKGAVTVATNMAGRGVDIKLGKGVADLGGLCIIGTERHESRRIDNQLRGRAGRQGDAGASKFFISLEDDLMRIFGGEQVSRVMDLLKIPEDSPIENAMVSKAIESAQKKVEGHNFDIRKTTVEYDDVMNQQRQIIYGVRKKVLEASEGIKEKGNTGLKEDILEKVFQEIGNIVTTHTAEGLDAKKIVEEFSTIINFDPNSLTELEGQVTSQSSAESITEFLTKVARDLYEAREKQVGEEVARQMEVFVYLTTIDTLWIEHLDTMDDLRAGIGLRGYAQRDPLVEYKKEGYELFSKLVASIDSAIVHQIYKIAVQNQAPIQAPQPIMESQPDIEVGVAEEARELEREAAKVSLERDNSSPVIATPDSIGGKQSQPQDDSPTKVTIERGGQVIAQQTLSEGGQIQSRKIGRNDPCHCGSGKKYKKCHYPN</sequence>
<dbReference type="InterPro" id="IPR004027">
    <property type="entry name" value="SEC_C_motif"/>
</dbReference>
<dbReference type="AlphaFoldDB" id="A0A0G1B8S3"/>
<keyword evidence="9" id="KW-0862">Zinc</keyword>
<evidence type="ECO:0000256" key="1">
    <source>
        <dbReference type="ARBA" id="ARBA00001947"/>
    </source>
</evidence>
<keyword evidence="14" id="KW-0472">Membrane</keyword>
<dbReference type="SUPFAM" id="SSF81886">
    <property type="entry name" value="Helical scaffold and wing domains of SecA"/>
    <property type="match status" value="1"/>
</dbReference>
<dbReference type="GO" id="GO:0005829">
    <property type="term" value="C:cytosol"/>
    <property type="evidence" value="ECO:0007669"/>
    <property type="project" value="TreeGrafter"/>
</dbReference>
<evidence type="ECO:0000256" key="7">
    <source>
        <dbReference type="ARBA" id="ARBA00022723"/>
    </source>
</evidence>
<feature type="compositionally biased region" description="Polar residues" evidence="15">
    <location>
        <begin position="373"/>
        <end position="385"/>
    </location>
</feature>
<dbReference type="InterPro" id="IPR020937">
    <property type="entry name" value="SecA_CS"/>
</dbReference>
<dbReference type="InterPro" id="IPR001650">
    <property type="entry name" value="Helicase_C-like"/>
</dbReference>
<dbReference type="InterPro" id="IPR011116">
    <property type="entry name" value="SecA_Wing/Scaffold"/>
</dbReference>
<evidence type="ECO:0000256" key="6">
    <source>
        <dbReference type="ARBA" id="ARBA00022490"/>
    </source>
</evidence>
<dbReference type="PATRIC" id="fig|1618425.3.peg.712"/>
<feature type="domain" description="SecA family profile" evidence="17">
    <location>
        <begin position="1"/>
        <end position="99"/>
    </location>
</feature>
<keyword evidence="13" id="KW-0811">Translocation</keyword>
<dbReference type="PROSITE" id="PS51196">
    <property type="entry name" value="SECA_MOTOR_DEAD"/>
    <property type="match status" value="1"/>
</dbReference>
<dbReference type="GO" id="GO:0005886">
    <property type="term" value="C:plasma membrane"/>
    <property type="evidence" value="ECO:0007669"/>
    <property type="project" value="TreeGrafter"/>
</dbReference>
<dbReference type="GO" id="GO:0043952">
    <property type="term" value="P:protein transport by the Sec complex"/>
    <property type="evidence" value="ECO:0007669"/>
    <property type="project" value="TreeGrafter"/>
</dbReference>
<dbReference type="SUPFAM" id="SSF52540">
    <property type="entry name" value="P-loop containing nucleoside triphosphate hydrolases"/>
    <property type="match status" value="1"/>
</dbReference>
<evidence type="ECO:0000259" key="16">
    <source>
        <dbReference type="PROSITE" id="PS51194"/>
    </source>
</evidence>
<feature type="region of interest" description="Disordered" evidence="15">
    <location>
        <begin position="355"/>
        <end position="424"/>
    </location>
</feature>